<dbReference type="InterPro" id="IPR024964">
    <property type="entry name" value="CTLH/CRA"/>
</dbReference>
<reference evidence="3 4" key="1">
    <citation type="journal article" date="2022" name="DNA Res.">
        <title>Genome analysis of five recently described species of the CUG-Ser clade uncovers Candida theae as a new hybrid lineage with pathogenic potential in the Candida parapsilosis species complex.</title>
        <authorList>
            <person name="Mixao V."/>
            <person name="Del Olmo V."/>
            <person name="Hegedusova E."/>
            <person name="Saus E."/>
            <person name="Pryszcz L."/>
            <person name="Cillingova A."/>
            <person name="Nosek J."/>
            <person name="Gabaldon T."/>
        </authorList>
    </citation>
    <scope>NUCLEOTIDE SEQUENCE [LARGE SCALE GENOMIC DNA]</scope>
    <source>
        <strain evidence="3 4">CBS 12239</strain>
    </source>
</reference>
<evidence type="ECO:0000259" key="2">
    <source>
        <dbReference type="Pfam" id="PF10607"/>
    </source>
</evidence>
<gene>
    <name evidence="3" type="ORF">KGF57_001677</name>
</gene>
<feature type="compositionally biased region" description="Polar residues" evidence="1">
    <location>
        <begin position="56"/>
        <end position="73"/>
    </location>
</feature>
<dbReference type="PANTHER" id="PTHR12170">
    <property type="entry name" value="MACROPHAGE ERYTHROBLAST ATTACHER-RELATED"/>
    <property type="match status" value="1"/>
</dbReference>
<dbReference type="GO" id="GO:0034657">
    <property type="term" value="C:GID complex"/>
    <property type="evidence" value="ECO:0007669"/>
    <property type="project" value="TreeGrafter"/>
</dbReference>
<evidence type="ECO:0000256" key="1">
    <source>
        <dbReference type="SAM" id="MobiDB-lite"/>
    </source>
</evidence>
<dbReference type="Proteomes" id="UP001204833">
    <property type="component" value="Unassembled WGS sequence"/>
</dbReference>
<keyword evidence="4" id="KW-1185">Reference proteome</keyword>
<feature type="domain" description="CTLH/CRA C-terminal to LisH motif" evidence="2">
    <location>
        <begin position="204"/>
        <end position="412"/>
    </location>
</feature>
<proteinExistence type="predicted"/>
<dbReference type="RefSeq" id="XP_051609825.1">
    <property type="nucleotide sequence ID" value="XM_051750907.1"/>
</dbReference>
<feature type="region of interest" description="Disordered" evidence="1">
    <location>
        <begin position="53"/>
        <end position="75"/>
    </location>
</feature>
<dbReference type="GeneID" id="76149736"/>
<evidence type="ECO:0000313" key="4">
    <source>
        <dbReference type="Proteomes" id="UP001204833"/>
    </source>
</evidence>
<dbReference type="InterPro" id="IPR045098">
    <property type="entry name" value="Fyv10_fam"/>
</dbReference>
<dbReference type="GO" id="GO:0043161">
    <property type="term" value="P:proteasome-mediated ubiquitin-dependent protein catabolic process"/>
    <property type="evidence" value="ECO:0007669"/>
    <property type="project" value="InterPro"/>
</dbReference>
<dbReference type="AlphaFoldDB" id="A0AAD5FZK2"/>
<dbReference type="Pfam" id="PF10607">
    <property type="entry name" value="CTLH"/>
    <property type="match status" value="1"/>
</dbReference>
<organism evidence="3 4">
    <name type="scientific">Candida theae</name>
    <dbReference type="NCBI Taxonomy" id="1198502"/>
    <lineage>
        <taxon>Eukaryota</taxon>
        <taxon>Fungi</taxon>
        <taxon>Dikarya</taxon>
        <taxon>Ascomycota</taxon>
        <taxon>Saccharomycotina</taxon>
        <taxon>Pichiomycetes</taxon>
        <taxon>Debaryomycetaceae</taxon>
        <taxon>Candida/Lodderomyces clade</taxon>
        <taxon>Candida</taxon>
    </lineage>
</organism>
<dbReference type="GO" id="GO:0005634">
    <property type="term" value="C:nucleus"/>
    <property type="evidence" value="ECO:0007669"/>
    <property type="project" value="TreeGrafter"/>
</dbReference>
<dbReference type="GO" id="GO:0004842">
    <property type="term" value="F:ubiquitin-protein transferase activity"/>
    <property type="evidence" value="ECO:0007669"/>
    <property type="project" value="InterPro"/>
</dbReference>
<accession>A0AAD5FZK2</accession>
<protein>
    <recommendedName>
        <fullName evidence="2">CTLH/CRA C-terminal to LisH motif domain-containing protein</fullName>
    </recommendedName>
</protein>
<sequence length="562" mass="64005">MTSTLLSTLASEVNQLDSSGKESLNALLEDSNSFLQQLRDLESDLESEITVEQGEPQVQNGNTHPSSTDQTGKLSKHMDSWYKSSISRLKNYNTSNNRFSKNVLNNSKFAVNLDDAYIYPLNMDSYPTGEFNLDKSLNEVGLGPLNQIPSELENRSTKQENRQELIKAIILHLLKIGQSNIVPSMVKQLLNESTISIDDDLAEKFKLLNQIVDDICIRHDLSHALAWFQTKFNEQAVKKVPFVERSDTLSEVEFKFHMLQFIILLNGKDSKFTASNALEAYFYSRDHFGKFLKDYLNELAPLMSLILFNSVSGIENFSSQKHTETGIGNFIEKLKQGFAIEADEVLGNGRQSEAEFVSELLNSFNNVHDNEELFANLSHDFVAEYCKDLKLSSDSSLFQSVLAGHIFLPSFYKYNSIELKMKKFNDKSKSTPSEKGITKSSIASFHFELPFQLPDSNRYLFRNHPIFICPVTREQSIPLSEVTEESITVDTDPKGQLVTRKRKTALDNPLNTQVVALKYCNHLTLKESVWHLSKKGIDVFKCPYCYKKHKFTDTIDTYFIDM</sequence>
<dbReference type="PANTHER" id="PTHR12170:SF3">
    <property type="entry name" value="GH10162P"/>
    <property type="match status" value="1"/>
</dbReference>
<dbReference type="GO" id="GO:0005737">
    <property type="term" value="C:cytoplasm"/>
    <property type="evidence" value="ECO:0007669"/>
    <property type="project" value="TreeGrafter"/>
</dbReference>
<evidence type="ECO:0000313" key="3">
    <source>
        <dbReference type="EMBL" id="KAI5961552.1"/>
    </source>
</evidence>
<comment type="caution">
    <text evidence="3">The sequence shown here is derived from an EMBL/GenBank/DDBJ whole genome shotgun (WGS) entry which is preliminary data.</text>
</comment>
<dbReference type="EMBL" id="JAIHNG010000075">
    <property type="protein sequence ID" value="KAI5961552.1"/>
    <property type="molecule type" value="Genomic_DNA"/>
</dbReference>
<name>A0AAD5FZK2_9ASCO</name>